<dbReference type="GO" id="GO:0006355">
    <property type="term" value="P:regulation of DNA-templated transcription"/>
    <property type="evidence" value="ECO:0007669"/>
    <property type="project" value="InterPro"/>
</dbReference>
<feature type="domain" description="Response regulatory" evidence="9">
    <location>
        <begin position="7"/>
        <end position="120"/>
    </location>
</feature>
<dbReference type="Pfam" id="PF00072">
    <property type="entry name" value="Response_reg"/>
    <property type="match status" value="1"/>
</dbReference>
<evidence type="ECO:0000256" key="4">
    <source>
        <dbReference type="ARBA" id="ARBA00023015"/>
    </source>
</evidence>
<evidence type="ECO:0000313" key="12">
    <source>
        <dbReference type="Proteomes" id="UP000002218"/>
    </source>
</evidence>
<protein>
    <submittedName>
        <fullName evidence="11">Two component transcriptional regulator, winged helix family</fullName>
    </submittedName>
</protein>
<feature type="DNA-binding region" description="OmpR/PhoB-type" evidence="8">
    <location>
        <begin position="128"/>
        <end position="224"/>
    </location>
</feature>
<dbReference type="InterPro" id="IPR036388">
    <property type="entry name" value="WH-like_DNA-bd_sf"/>
</dbReference>
<feature type="domain" description="OmpR/PhoB-type" evidence="10">
    <location>
        <begin position="128"/>
        <end position="224"/>
    </location>
</feature>
<dbReference type="Pfam" id="PF00486">
    <property type="entry name" value="Trans_reg_C"/>
    <property type="match status" value="1"/>
</dbReference>
<dbReference type="eggNOG" id="COG0745">
    <property type="taxonomic scope" value="Bacteria"/>
</dbReference>
<dbReference type="EMBL" id="CP001737">
    <property type="protein sequence ID" value="ACV80947.1"/>
    <property type="molecule type" value="Genomic_DNA"/>
</dbReference>
<evidence type="ECO:0000256" key="5">
    <source>
        <dbReference type="ARBA" id="ARBA00023125"/>
    </source>
</evidence>
<evidence type="ECO:0000256" key="8">
    <source>
        <dbReference type="PROSITE-ProRule" id="PRU01091"/>
    </source>
</evidence>
<evidence type="ECO:0000313" key="11">
    <source>
        <dbReference type="EMBL" id="ACV80947.1"/>
    </source>
</evidence>
<dbReference type="SMART" id="SM00448">
    <property type="entry name" value="REC"/>
    <property type="match status" value="1"/>
</dbReference>
<dbReference type="PANTHER" id="PTHR48111:SF22">
    <property type="entry name" value="REGULATOR OF RPOS"/>
    <property type="match status" value="1"/>
</dbReference>
<evidence type="ECO:0000256" key="3">
    <source>
        <dbReference type="ARBA" id="ARBA00023012"/>
    </source>
</evidence>
<dbReference type="GO" id="GO:0005829">
    <property type="term" value="C:cytosol"/>
    <property type="evidence" value="ECO:0007669"/>
    <property type="project" value="TreeGrafter"/>
</dbReference>
<dbReference type="InterPro" id="IPR001789">
    <property type="entry name" value="Sig_transdc_resp-reg_receiver"/>
</dbReference>
<dbReference type="GO" id="GO:0032993">
    <property type="term" value="C:protein-DNA complex"/>
    <property type="evidence" value="ECO:0007669"/>
    <property type="project" value="TreeGrafter"/>
</dbReference>
<dbReference type="CDD" id="cd00383">
    <property type="entry name" value="trans_reg_C"/>
    <property type="match status" value="1"/>
</dbReference>
<dbReference type="InterPro" id="IPR011006">
    <property type="entry name" value="CheY-like_superfamily"/>
</dbReference>
<keyword evidence="3" id="KW-0902">Two-component regulatory system</keyword>
<evidence type="ECO:0000259" key="10">
    <source>
        <dbReference type="PROSITE" id="PS51755"/>
    </source>
</evidence>
<feature type="modified residue" description="4-aspartylphosphate" evidence="7">
    <location>
        <position position="56"/>
    </location>
</feature>
<dbReference type="STRING" id="479431.Namu_4670"/>
<gene>
    <name evidence="11" type="ordered locus">Namu_4670</name>
</gene>
<dbReference type="Gene3D" id="6.10.250.690">
    <property type="match status" value="1"/>
</dbReference>
<dbReference type="PANTHER" id="PTHR48111">
    <property type="entry name" value="REGULATOR OF RPOS"/>
    <property type="match status" value="1"/>
</dbReference>
<evidence type="ECO:0000259" key="9">
    <source>
        <dbReference type="PROSITE" id="PS50110"/>
    </source>
</evidence>
<reference evidence="11 12" key="2">
    <citation type="journal article" date="2010" name="Stand. Genomic Sci.">
        <title>Complete genome sequence of Nakamurella multipartita type strain (Y-104).</title>
        <authorList>
            <person name="Tice H."/>
            <person name="Mayilraj S."/>
            <person name="Sims D."/>
            <person name="Lapidus A."/>
            <person name="Nolan M."/>
            <person name="Lucas S."/>
            <person name="Glavina Del Rio T."/>
            <person name="Copeland A."/>
            <person name="Cheng J.F."/>
            <person name="Meincke L."/>
            <person name="Bruce D."/>
            <person name="Goodwin L."/>
            <person name="Pitluck S."/>
            <person name="Ivanova N."/>
            <person name="Mavromatis K."/>
            <person name="Ovchinnikova G."/>
            <person name="Pati A."/>
            <person name="Chen A."/>
            <person name="Palaniappan K."/>
            <person name="Land M."/>
            <person name="Hauser L."/>
            <person name="Chang Y.J."/>
            <person name="Jeffries C.D."/>
            <person name="Detter J.C."/>
            <person name="Brettin T."/>
            <person name="Rohde M."/>
            <person name="Goker M."/>
            <person name="Bristow J."/>
            <person name="Eisen J.A."/>
            <person name="Markowitz V."/>
            <person name="Hugenholtz P."/>
            <person name="Kyrpides N.C."/>
            <person name="Klenk H.P."/>
            <person name="Chen F."/>
        </authorList>
    </citation>
    <scope>NUCLEOTIDE SEQUENCE [LARGE SCALE GENOMIC DNA]</scope>
    <source>
        <strain evidence="12">ATCC 700099 / DSM 44233 / CIP 104796 / JCM 9543 / NBRC 105858 / Y-104</strain>
    </source>
</reference>
<name>C8X7U4_NAKMY</name>
<dbReference type="PROSITE" id="PS51755">
    <property type="entry name" value="OMPR_PHOB"/>
    <property type="match status" value="1"/>
</dbReference>
<keyword evidence="5 8" id="KW-0238">DNA-binding</keyword>
<reference evidence="12" key="1">
    <citation type="submission" date="2009-09" db="EMBL/GenBank/DDBJ databases">
        <title>The complete genome of Nakamurella multipartita DSM 44233.</title>
        <authorList>
            <consortium name="US DOE Joint Genome Institute (JGI-PGF)"/>
            <person name="Lucas S."/>
            <person name="Copeland A."/>
            <person name="Lapidus A."/>
            <person name="Glavina del Rio T."/>
            <person name="Dalin E."/>
            <person name="Tice H."/>
            <person name="Bruce D."/>
            <person name="Goodwin L."/>
            <person name="Pitluck S."/>
            <person name="Kyrpides N."/>
            <person name="Mavromatis K."/>
            <person name="Ivanova N."/>
            <person name="Ovchinnikova G."/>
            <person name="Sims D."/>
            <person name="Meincke L."/>
            <person name="Brettin T."/>
            <person name="Detter J.C."/>
            <person name="Han C."/>
            <person name="Larimer F."/>
            <person name="Land M."/>
            <person name="Hauser L."/>
            <person name="Markowitz V."/>
            <person name="Cheng J.-F."/>
            <person name="Hugenholtz P."/>
            <person name="Woyke T."/>
            <person name="Wu D."/>
            <person name="Klenk H.-P."/>
            <person name="Eisen J.A."/>
        </authorList>
    </citation>
    <scope>NUCLEOTIDE SEQUENCE [LARGE SCALE GENOMIC DNA]</scope>
    <source>
        <strain evidence="12">ATCC 700099 / DSM 44233 / CIP 104796 / JCM 9543 / NBRC 105858 / Y-104</strain>
    </source>
</reference>
<dbReference type="Gene3D" id="1.10.10.10">
    <property type="entry name" value="Winged helix-like DNA-binding domain superfamily/Winged helix DNA-binding domain"/>
    <property type="match status" value="1"/>
</dbReference>
<dbReference type="SMART" id="SM00862">
    <property type="entry name" value="Trans_reg_C"/>
    <property type="match status" value="1"/>
</dbReference>
<dbReference type="Proteomes" id="UP000002218">
    <property type="component" value="Chromosome"/>
</dbReference>
<keyword evidence="4" id="KW-0805">Transcription regulation</keyword>
<dbReference type="AlphaFoldDB" id="C8X7U4"/>
<evidence type="ECO:0000256" key="2">
    <source>
        <dbReference type="ARBA" id="ARBA00022553"/>
    </source>
</evidence>
<dbReference type="PROSITE" id="PS50110">
    <property type="entry name" value="RESPONSE_REGULATORY"/>
    <property type="match status" value="1"/>
</dbReference>
<dbReference type="KEGG" id="nml:Namu_4670"/>
<keyword evidence="12" id="KW-1185">Reference proteome</keyword>
<dbReference type="GO" id="GO:0000156">
    <property type="term" value="F:phosphorelay response regulator activity"/>
    <property type="evidence" value="ECO:0007669"/>
    <property type="project" value="TreeGrafter"/>
</dbReference>
<dbReference type="HOGENOM" id="CLU_000445_30_1_11"/>
<comment type="subcellular location">
    <subcellularLocation>
        <location evidence="1">Cytoplasm</location>
    </subcellularLocation>
</comment>
<evidence type="ECO:0000256" key="7">
    <source>
        <dbReference type="PROSITE-ProRule" id="PRU00169"/>
    </source>
</evidence>
<dbReference type="InterPro" id="IPR001867">
    <property type="entry name" value="OmpR/PhoB-type_DNA-bd"/>
</dbReference>
<sequence length="235" mass="25306">MNAAGVRILVVEDDDLLRAVIAESLRDAGHLVEVSADGMAAAAVADSFRPDLAVLDVMLPHWSGLELARALRGGTDVPVIFVTALDGVDDRLAGFDAGADDYLVKPFAVAELLARVSAVLRRSGRLSAQLIEVGDLIVDDDAGVVQRAGQEIDLTATERRLLLYLARHRGRVLSKTQILTQVWGYDAYDPNLVEAFISGLRRKLDQHGPRLIHTVRGVGYRLAAPVPAAAADRDD</sequence>
<dbReference type="SUPFAM" id="SSF52172">
    <property type="entry name" value="CheY-like"/>
    <property type="match status" value="1"/>
</dbReference>
<organism evidence="11 12">
    <name type="scientific">Nakamurella multipartita (strain ATCC 700099 / DSM 44233 / CIP 104796 / JCM 9543 / NBRC 105858 / Y-104)</name>
    <name type="common">Microsphaera multipartita</name>
    <dbReference type="NCBI Taxonomy" id="479431"/>
    <lineage>
        <taxon>Bacteria</taxon>
        <taxon>Bacillati</taxon>
        <taxon>Actinomycetota</taxon>
        <taxon>Actinomycetes</taxon>
        <taxon>Nakamurellales</taxon>
        <taxon>Nakamurellaceae</taxon>
        <taxon>Nakamurella</taxon>
    </lineage>
</organism>
<proteinExistence type="predicted"/>
<dbReference type="RefSeq" id="WP_015749761.1">
    <property type="nucleotide sequence ID" value="NC_013235.1"/>
</dbReference>
<evidence type="ECO:0000256" key="6">
    <source>
        <dbReference type="ARBA" id="ARBA00023163"/>
    </source>
</evidence>
<dbReference type="InterPro" id="IPR039420">
    <property type="entry name" value="WalR-like"/>
</dbReference>
<accession>C8X7U4</accession>
<keyword evidence="2 7" id="KW-0597">Phosphoprotein</keyword>
<keyword evidence="6" id="KW-0804">Transcription</keyword>
<dbReference type="Gene3D" id="3.40.50.2300">
    <property type="match status" value="1"/>
</dbReference>
<evidence type="ECO:0000256" key="1">
    <source>
        <dbReference type="ARBA" id="ARBA00004496"/>
    </source>
</evidence>
<dbReference type="InParanoid" id="C8X7U4"/>
<dbReference type="GO" id="GO:0000976">
    <property type="term" value="F:transcription cis-regulatory region binding"/>
    <property type="evidence" value="ECO:0007669"/>
    <property type="project" value="TreeGrafter"/>
</dbReference>